<dbReference type="Gene3D" id="3.40.47.10">
    <property type="match status" value="2"/>
</dbReference>
<reference evidence="5 6" key="1">
    <citation type="submission" date="2019-02" db="EMBL/GenBank/DDBJ databases">
        <title>Draft genome sequence of Amycolatopsis sp. 8-3EHSu isolated from roots of Suaeda maritima.</title>
        <authorList>
            <person name="Duangmal K."/>
            <person name="Chantavorakit T."/>
        </authorList>
    </citation>
    <scope>NUCLEOTIDE SEQUENCE [LARGE SCALE GENOMIC DNA]</scope>
    <source>
        <strain evidence="5 6">8-3EHSu</strain>
    </source>
</reference>
<evidence type="ECO:0000313" key="5">
    <source>
        <dbReference type="EMBL" id="RZQ60926.1"/>
    </source>
</evidence>
<accession>A0A4Q7J2W9</accession>
<evidence type="ECO:0000259" key="3">
    <source>
        <dbReference type="Pfam" id="PF08541"/>
    </source>
</evidence>
<keyword evidence="2" id="KW-0012">Acyltransferase</keyword>
<dbReference type="GO" id="GO:0044550">
    <property type="term" value="P:secondary metabolite biosynthetic process"/>
    <property type="evidence" value="ECO:0007669"/>
    <property type="project" value="TreeGrafter"/>
</dbReference>
<dbReference type="AlphaFoldDB" id="A0A4Q7J2W9"/>
<dbReference type="GO" id="GO:0006633">
    <property type="term" value="P:fatty acid biosynthetic process"/>
    <property type="evidence" value="ECO:0007669"/>
    <property type="project" value="InterPro"/>
</dbReference>
<keyword evidence="1" id="KW-0808">Transferase</keyword>
<sequence length="344" mass="36605">MRTPDLYFGGIGSFLPPSVPVGQAVADGRYPAEEAEAHGYAGAAVAGDRPAPEMALEAAHTAVKRAGQQPGELDLLLYTNTWHQGPDGWPPQAYLQRHLTGGTVPAMEVRQGCNGMFGALELAASYLRADPARQAALLVAADNYGTPLIDRWRLGFGLVVGDAAAAVVLTTRPGFARLLSVCSVTAPEGEDLHRSGEPLFPPSATVGRTQDFGARLDHYRANPPEGARVLMRMPDYTLDVARQAAGEAGIELEDLARVAYVNHSREVVEYRCMELLGLPMSKSTWEFGRTIGHCGAADQILALEHLVTTGQLAPGDHVLMLGQAPGVLLSAAVVRIVDVPDWTG</sequence>
<evidence type="ECO:0000256" key="1">
    <source>
        <dbReference type="ARBA" id="ARBA00022679"/>
    </source>
</evidence>
<dbReference type="PANTHER" id="PTHR34069">
    <property type="entry name" value="3-OXOACYL-[ACYL-CARRIER-PROTEIN] SYNTHASE 3"/>
    <property type="match status" value="1"/>
</dbReference>
<dbReference type="InterPro" id="IPR013751">
    <property type="entry name" value="ACP_syn_III_N"/>
</dbReference>
<dbReference type="PANTHER" id="PTHR34069:SF2">
    <property type="entry name" value="BETA-KETOACYL-[ACYL-CARRIER-PROTEIN] SYNTHASE III"/>
    <property type="match status" value="1"/>
</dbReference>
<dbReference type="InterPro" id="IPR013747">
    <property type="entry name" value="ACP_syn_III_C"/>
</dbReference>
<evidence type="ECO:0000259" key="4">
    <source>
        <dbReference type="Pfam" id="PF08545"/>
    </source>
</evidence>
<gene>
    <name evidence="5" type="ORF">EWH70_25885</name>
</gene>
<dbReference type="SUPFAM" id="SSF53901">
    <property type="entry name" value="Thiolase-like"/>
    <property type="match status" value="1"/>
</dbReference>
<dbReference type="Pfam" id="PF08541">
    <property type="entry name" value="ACP_syn_III_C"/>
    <property type="match status" value="1"/>
</dbReference>
<protein>
    <submittedName>
        <fullName evidence="5">3-oxoacyl-ACP synthase</fullName>
    </submittedName>
</protein>
<dbReference type="Proteomes" id="UP000292003">
    <property type="component" value="Unassembled WGS sequence"/>
</dbReference>
<dbReference type="CDD" id="cd00827">
    <property type="entry name" value="init_cond_enzymes"/>
    <property type="match status" value="1"/>
</dbReference>
<evidence type="ECO:0000256" key="2">
    <source>
        <dbReference type="ARBA" id="ARBA00023315"/>
    </source>
</evidence>
<feature type="domain" description="Beta-ketoacyl-[acyl-carrier-protein] synthase III C-terminal" evidence="3">
    <location>
        <begin position="247"/>
        <end position="336"/>
    </location>
</feature>
<dbReference type="EMBL" id="SFCC01000014">
    <property type="protein sequence ID" value="RZQ60926.1"/>
    <property type="molecule type" value="Genomic_DNA"/>
</dbReference>
<organism evidence="5 6">
    <name type="scientific">Amycolatopsis suaedae</name>
    <dbReference type="NCBI Taxonomy" id="2510978"/>
    <lineage>
        <taxon>Bacteria</taxon>
        <taxon>Bacillati</taxon>
        <taxon>Actinomycetota</taxon>
        <taxon>Actinomycetes</taxon>
        <taxon>Pseudonocardiales</taxon>
        <taxon>Pseudonocardiaceae</taxon>
        <taxon>Amycolatopsis</taxon>
    </lineage>
</organism>
<comment type="caution">
    <text evidence="5">The sequence shown here is derived from an EMBL/GenBank/DDBJ whole genome shotgun (WGS) entry which is preliminary data.</text>
</comment>
<feature type="domain" description="Beta-ketoacyl-[acyl-carrier-protein] synthase III N-terminal" evidence="4">
    <location>
        <begin position="108"/>
        <end position="172"/>
    </location>
</feature>
<keyword evidence="6" id="KW-1185">Reference proteome</keyword>
<dbReference type="GO" id="GO:0004315">
    <property type="term" value="F:3-oxoacyl-[acyl-carrier-protein] synthase activity"/>
    <property type="evidence" value="ECO:0007669"/>
    <property type="project" value="InterPro"/>
</dbReference>
<dbReference type="Pfam" id="PF08545">
    <property type="entry name" value="ACP_syn_III"/>
    <property type="match status" value="1"/>
</dbReference>
<dbReference type="RefSeq" id="WP_130478139.1">
    <property type="nucleotide sequence ID" value="NZ_SFCC01000014.1"/>
</dbReference>
<proteinExistence type="predicted"/>
<dbReference type="OrthoDB" id="7055207at2"/>
<dbReference type="InterPro" id="IPR016039">
    <property type="entry name" value="Thiolase-like"/>
</dbReference>
<evidence type="ECO:0000313" key="6">
    <source>
        <dbReference type="Proteomes" id="UP000292003"/>
    </source>
</evidence>
<name>A0A4Q7J2W9_9PSEU</name>